<name>A0A1E1GHS7_9EUKA</name>
<reference evidence="5" key="1">
    <citation type="journal article" date="2016" name="Genome Biol. Evol.">
        <title>Mitochondrial Genome of Palpitomonas bilix: Derived Genome Structure and Ancestral System for Cytochrome c Maturation.</title>
        <authorList>
            <consortium name="AP017433"/>
            <person name="Nishimura Y."/>
            <person name="Tanifuji G."/>
            <person name="Kamikawa R."/>
            <person name="Yabuki A."/>
            <person name="Hashimoto T."/>
            <person name="Inagaki Y."/>
        </authorList>
    </citation>
    <scope>NUCLEOTIDE SEQUENCE</scope>
</reference>
<dbReference type="GeneID" id="30214218"/>
<dbReference type="AlphaFoldDB" id="A0A1E1GHS7"/>
<dbReference type="PROSITE" id="PS00646">
    <property type="entry name" value="RIBOSOMAL_S13_1"/>
    <property type="match status" value="1"/>
</dbReference>
<dbReference type="PANTHER" id="PTHR10871:SF1">
    <property type="entry name" value="SMALL RIBOSOMAL SUBUNIT PROTEIN US13M"/>
    <property type="match status" value="1"/>
</dbReference>
<accession>A0A1E1GHS7</accession>
<dbReference type="GO" id="GO:0003723">
    <property type="term" value="F:RNA binding"/>
    <property type="evidence" value="ECO:0007669"/>
    <property type="project" value="InterPro"/>
</dbReference>
<evidence type="ECO:0000256" key="4">
    <source>
        <dbReference type="RuleBase" id="RU003830"/>
    </source>
</evidence>
<dbReference type="InterPro" id="IPR010979">
    <property type="entry name" value="Ribosomal_uS13-like_H2TH"/>
</dbReference>
<keyword evidence="2 4" id="KW-0689">Ribosomal protein</keyword>
<sequence length="121" mass="14069">MITLFGKNLKSHLKVSVALTEIFGINRSTSERLTNLLGFGCNYKISQLTKNQLNKLMKLIEQEYIIENDLRLDIRNDLKRLISINSYKGFRHLNNLPVNGQRTRTNALTQKRLGLLRNRKL</sequence>
<comment type="similarity">
    <text evidence="1 4">Belongs to the universal ribosomal protein uS13 family.</text>
</comment>
<dbReference type="PIRSF" id="PIRSF002134">
    <property type="entry name" value="Ribosomal_S13"/>
    <property type="match status" value="1"/>
</dbReference>
<protein>
    <submittedName>
        <fullName evidence="5">30S ribosomal protein S13</fullName>
    </submittedName>
</protein>
<dbReference type="HAMAP" id="MF_01315">
    <property type="entry name" value="Ribosomal_uS13"/>
    <property type="match status" value="1"/>
</dbReference>
<evidence type="ECO:0000313" key="5">
    <source>
        <dbReference type="EMBL" id="BAV82419.1"/>
    </source>
</evidence>
<dbReference type="GO" id="GO:0006412">
    <property type="term" value="P:translation"/>
    <property type="evidence" value="ECO:0007669"/>
    <property type="project" value="InterPro"/>
</dbReference>
<dbReference type="GO" id="GO:0005829">
    <property type="term" value="C:cytosol"/>
    <property type="evidence" value="ECO:0007669"/>
    <property type="project" value="TreeGrafter"/>
</dbReference>
<keyword evidence="5" id="KW-0496">Mitochondrion</keyword>
<evidence type="ECO:0000256" key="1">
    <source>
        <dbReference type="ARBA" id="ARBA00008080"/>
    </source>
</evidence>
<proteinExistence type="inferred from homology"/>
<dbReference type="PANTHER" id="PTHR10871">
    <property type="entry name" value="30S RIBOSOMAL PROTEIN S13/40S RIBOSOMAL PROTEIN S18"/>
    <property type="match status" value="1"/>
</dbReference>
<dbReference type="Gene3D" id="4.10.910.10">
    <property type="entry name" value="30s ribosomal protein s13, domain 2"/>
    <property type="match status" value="1"/>
</dbReference>
<dbReference type="RefSeq" id="YP_009317251.1">
    <property type="nucleotide sequence ID" value="NC_031832.1"/>
</dbReference>
<dbReference type="EMBL" id="AP017433">
    <property type="protein sequence ID" value="BAV82419.1"/>
    <property type="molecule type" value="Genomic_DNA"/>
</dbReference>
<dbReference type="Pfam" id="PF00416">
    <property type="entry name" value="Ribosomal_S13"/>
    <property type="match status" value="1"/>
</dbReference>
<evidence type="ECO:0000256" key="3">
    <source>
        <dbReference type="ARBA" id="ARBA00023274"/>
    </source>
</evidence>
<dbReference type="InterPro" id="IPR027437">
    <property type="entry name" value="Rbsml_uS13_C"/>
</dbReference>
<geneLocation type="mitochondrion" evidence="5"/>
<dbReference type="GO" id="GO:0003735">
    <property type="term" value="F:structural constituent of ribosome"/>
    <property type="evidence" value="ECO:0007669"/>
    <property type="project" value="InterPro"/>
</dbReference>
<gene>
    <name evidence="5" type="primary">rps13</name>
</gene>
<dbReference type="GO" id="GO:0015935">
    <property type="term" value="C:small ribosomal subunit"/>
    <property type="evidence" value="ECO:0007669"/>
    <property type="project" value="TreeGrafter"/>
</dbReference>
<organism evidence="5">
    <name type="scientific">Palpitomonas bilix</name>
    <dbReference type="NCBI Taxonomy" id="652834"/>
    <lineage>
        <taxon>Eukaryota</taxon>
        <taxon>Eukaryota incertae sedis</taxon>
    </lineage>
</organism>
<dbReference type="Gene3D" id="1.10.8.50">
    <property type="match status" value="1"/>
</dbReference>
<dbReference type="InterPro" id="IPR001892">
    <property type="entry name" value="Ribosomal_uS13"/>
</dbReference>
<dbReference type="InterPro" id="IPR018269">
    <property type="entry name" value="Ribosomal_uS13_CS"/>
</dbReference>
<evidence type="ECO:0000256" key="2">
    <source>
        <dbReference type="ARBA" id="ARBA00022980"/>
    </source>
</evidence>
<keyword evidence="3 4" id="KW-0687">Ribonucleoprotein</keyword>
<dbReference type="SUPFAM" id="SSF46946">
    <property type="entry name" value="S13-like H2TH domain"/>
    <property type="match status" value="1"/>
</dbReference>
<dbReference type="PROSITE" id="PS50159">
    <property type="entry name" value="RIBOSOMAL_S13_2"/>
    <property type="match status" value="1"/>
</dbReference>